<keyword evidence="3 10" id="KW-0444">Lipid biosynthesis</keyword>
<dbReference type="PANTHER" id="PTHR34069">
    <property type="entry name" value="3-OXOACYL-[ACYL-CARRIER-PROTEIN] SYNTHASE 3"/>
    <property type="match status" value="1"/>
</dbReference>
<name>T2GCR7_MEGG1</name>
<dbReference type="GO" id="GO:0044550">
    <property type="term" value="P:secondary metabolite biosynthetic process"/>
    <property type="evidence" value="ECO:0007669"/>
    <property type="project" value="TreeGrafter"/>
</dbReference>
<comment type="domain">
    <text evidence="10">The last Arg residue of the ACP-binding site is essential for the weak association between ACP/AcpP and FabH.</text>
</comment>
<dbReference type="HAMAP" id="MF_01815">
    <property type="entry name" value="FabH"/>
    <property type="match status" value="1"/>
</dbReference>
<protein>
    <recommendedName>
        <fullName evidence="10">Beta-ketoacyl-[acyl-carrier-protein] synthase III</fullName>
        <shortName evidence="10">Beta-ketoacyl-ACP synthase III</shortName>
        <shortName evidence="10">KAS III</shortName>
        <ecNumber evidence="10">2.3.1.180</ecNumber>
    </recommendedName>
    <alternativeName>
        <fullName evidence="10">3-oxoacyl-[acyl-carrier-protein] synthase 3</fullName>
    </alternativeName>
    <alternativeName>
        <fullName evidence="10">3-oxoacyl-[acyl-carrier-protein] synthase III</fullName>
    </alternativeName>
</protein>
<keyword evidence="14" id="KW-1185">Reference proteome</keyword>
<reference evidence="13 14" key="1">
    <citation type="journal article" date="2013" name="J. Bacteriol.">
        <title>Roles of HynAB and Ech, the only two hydrogenases found in the model sulfate reducer Desulfovibrio gigas.</title>
        <authorList>
            <person name="Morais-Silva F.O."/>
            <person name="Santos C.I."/>
            <person name="Rodrigues R."/>
            <person name="Pereira I.A."/>
            <person name="Rodrigues-Pousada C."/>
        </authorList>
    </citation>
    <scope>NUCLEOTIDE SEQUENCE [LARGE SCALE GENOMIC DNA]</scope>
    <source>
        <strain evidence="14">ATCC 19364 / DSM 1382 / NCIMB 9332 / VKM B-1759</strain>
    </source>
</reference>
<dbReference type="NCBIfam" id="NF006829">
    <property type="entry name" value="PRK09352.1"/>
    <property type="match status" value="1"/>
</dbReference>
<comment type="catalytic activity">
    <reaction evidence="10">
        <text>malonyl-[ACP] + acetyl-CoA + H(+) = 3-oxobutanoyl-[ACP] + CO2 + CoA</text>
        <dbReference type="Rhea" id="RHEA:12080"/>
        <dbReference type="Rhea" id="RHEA-COMP:9623"/>
        <dbReference type="Rhea" id="RHEA-COMP:9625"/>
        <dbReference type="ChEBI" id="CHEBI:15378"/>
        <dbReference type="ChEBI" id="CHEBI:16526"/>
        <dbReference type="ChEBI" id="CHEBI:57287"/>
        <dbReference type="ChEBI" id="CHEBI:57288"/>
        <dbReference type="ChEBI" id="CHEBI:78449"/>
        <dbReference type="ChEBI" id="CHEBI:78450"/>
        <dbReference type="EC" id="2.3.1.180"/>
    </reaction>
</comment>
<feature type="active site" evidence="10">
    <location>
        <position position="285"/>
    </location>
</feature>
<dbReference type="SUPFAM" id="SSF53901">
    <property type="entry name" value="Thiolase-like"/>
    <property type="match status" value="1"/>
</dbReference>
<dbReference type="Gene3D" id="3.40.47.10">
    <property type="match status" value="1"/>
</dbReference>
<dbReference type="STRING" id="1121448.DGI_1917"/>
<organism evidence="13 14">
    <name type="scientific">Megalodesulfovibrio gigas (strain ATCC 19364 / DSM 1382 / NCIMB 9332 / VKM B-1759)</name>
    <name type="common">Desulfovibrio gigas</name>
    <dbReference type="NCBI Taxonomy" id="1121448"/>
    <lineage>
        <taxon>Bacteria</taxon>
        <taxon>Pseudomonadati</taxon>
        <taxon>Thermodesulfobacteriota</taxon>
        <taxon>Desulfovibrionia</taxon>
        <taxon>Desulfovibrionales</taxon>
        <taxon>Desulfovibrionaceae</taxon>
        <taxon>Megalodesulfovibrio</taxon>
    </lineage>
</organism>
<dbReference type="GO" id="GO:0004315">
    <property type="term" value="F:3-oxoacyl-[acyl-carrier-protein] synthase activity"/>
    <property type="evidence" value="ECO:0007669"/>
    <property type="project" value="InterPro"/>
</dbReference>
<dbReference type="PATRIC" id="fig|1121448.10.peg.1874"/>
<accession>T2GCR7</accession>
<feature type="domain" description="Beta-ketoacyl-[acyl-carrier-protein] synthase III N-terminal" evidence="12">
    <location>
        <begin position="106"/>
        <end position="187"/>
    </location>
</feature>
<dbReference type="GO" id="GO:0005737">
    <property type="term" value="C:cytoplasm"/>
    <property type="evidence" value="ECO:0007669"/>
    <property type="project" value="UniProtKB-SubCell"/>
</dbReference>
<dbReference type="PANTHER" id="PTHR34069:SF2">
    <property type="entry name" value="BETA-KETOACYL-[ACYL-CARRIER-PROTEIN] SYNTHASE III"/>
    <property type="match status" value="1"/>
</dbReference>
<dbReference type="EC" id="2.3.1.180" evidence="10"/>
<comment type="similarity">
    <text evidence="1 10">Belongs to the thiolase-like superfamily. FabH family.</text>
</comment>
<gene>
    <name evidence="10" type="primary">fabH</name>
    <name evidence="13" type="ORF">DGI_1917</name>
</gene>
<comment type="subunit">
    <text evidence="10">Homodimer.</text>
</comment>
<keyword evidence="4 10" id="KW-0808">Transferase</keyword>
<dbReference type="InterPro" id="IPR013751">
    <property type="entry name" value="ACP_syn_III_N"/>
</dbReference>
<dbReference type="AlphaFoldDB" id="T2GCR7"/>
<keyword evidence="5 10" id="KW-0276">Fatty acid metabolism</keyword>
<evidence type="ECO:0000259" key="11">
    <source>
        <dbReference type="Pfam" id="PF08541"/>
    </source>
</evidence>
<evidence type="ECO:0000313" key="13">
    <source>
        <dbReference type="EMBL" id="AGW13697.1"/>
    </source>
</evidence>
<dbReference type="Pfam" id="PF08541">
    <property type="entry name" value="ACP_syn_III_C"/>
    <property type="match status" value="1"/>
</dbReference>
<dbReference type="eggNOG" id="COG0332">
    <property type="taxonomic scope" value="Bacteria"/>
</dbReference>
<reference evidence="14" key="2">
    <citation type="submission" date="2013-07" db="EMBL/GenBank/DDBJ databases">
        <authorList>
            <person name="Morais-Silva F.O."/>
            <person name="Rezende A.M."/>
            <person name="Pimentel C."/>
            <person name="Resende D.M."/>
            <person name="Santos C.I."/>
            <person name="Clemente C."/>
            <person name="de Oliveira L.M."/>
            <person name="da Silva S.M."/>
            <person name="Costa D.A."/>
            <person name="Varela-Raposo A."/>
            <person name="Horacio E.C.A."/>
            <person name="Matos M."/>
            <person name="Flores O."/>
            <person name="Ruiz J.C."/>
            <person name="Rodrigues-Pousada C."/>
        </authorList>
    </citation>
    <scope>NUCLEOTIDE SEQUENCE [LARGE SCALE GENOMIC DNA]</scope>
    <source>
        <strain evidence="14">ATCC 19364 / DSM 1382 / NCIMB 9332 / VKM B-1759</strain>
    </source>
</reference>
<dbReference type="HOGENOM" id="CLU_039592_3_1_7"/>
<evidence type="ECO:0000256" key="7">
    <source>
        <dbReference type="ARBA" id="ARBA00023160"/>
    </source>
</evidence>
<comment type="pathway">
    <text evidence="10">Lipid metabolism; fatty acid biosynthesis.</text>
</comment>
<dbReference type="GO" id="GO:0006633">
    <property type="term" value="P:fatty acid biosynthetic process"/>
    <property type="evidence" value="ECO:0007669"/>
    <property type="project" value="UniProtKB-UniRule"/>
</dbReference>
<dbReference type="UniPathway" id="UPA00094"/>
<evidence type="ECO:0000259" key="12">
    <source>
        <dbReference type="Pfam" id="PF08545"/>
    </source>
</evidence>
<keyword evidence="8 10" id="KW-0511">Multifunctional enzyme</keyword>
<dbReference type="InterPro" id="IPR016039">
    <property type="entry name" value="Thiolase-like"/>
</dbReference>
<dbReference type="EMBL" id="CP006585">
    <property type="protein sequence ID" value="AGW13697.1"/>
    <property type="molecule type" value="Genomic_DNA"/>
</dbReference>
<evidence type="ECO:0000256" key="2">
    <source>
        <dbReference type="ARBA" id="ARBA00022490"/>
    </source>
</evidence>
<dbReference type="Proteomes" id="UP000016587">
    <property type="component" value="Chromosome"/>
</dbReference>
<dbReference type="Pfam" id="PF08545">
    <property type="entry name" value="ACP_syn_III"/>
    <property type="match status" value="1"/>
</dbReference>
<feature type="active site" evidence="10">
    <location>
        <position position="112"/>
    </location>
</feature>
<dbReference type="InterPro" id="IPR013747">
    <property type="entry name" value="ACP_syn_III_C"/>
</dbReference>
<dbReference type="CDD" id="cd00830">
    <property type="entry name" value="KAS_III"/>
    <property type="match status" value="1"/>
</dbReference>
<evidence type="ECO:0000256" key="10">
    <source>
        <dbReference type="HAMAP-Rule" id="MF_01815"/>
    </source>
</evidence>
<sequence length="328" mass="35081">MDIVIRGLGFNVPSRVLTNAELEIMVETSDEWILTRTGIRERHIIAEGEASSDLAIPAVEHALKEAGFTAKDVTHVVVATFTPDFVCPNCATTLANKMGMNGVMAIDVNAACSGYLNAMQVGRGLVCLVENAVVLVVAVDALTSRTNWEDRTTCVLFGDGAGAAVLTRTTGADDEGLILDMEFRCDGNVGDHLTVIGGGSRHPYRAGDVVGPEYFVQMNGREVFKHAVRNMDAICSKVLSNCGKTLDDVDIFIPHQANLRIIEALGDRMGVPREKVFVNVDRYGNTSAASVAIALAEARQLGRIKRGDLALLTTFGGGLTWGAGLVQF</sequence>
<dbReference type="NCBIfam" id="TIGR00747">
    <property type="entry name" value="fabH"/>
    <property type="match status" value="1"/>
</dbReference>
<keyword evidence="6 10" id="KW-0443">Lipid metabolism</keyword>
<dbReference type="OrthoDB" id="9815506at2"/>
<comment type="function">
    <text evidence="10">Catalyzes the condensation reaction of fatty acid synthesis by the addition to an acyl acceptor of two carbons from malonyl-ACP. Catalyzes the first condensation reaction which initiates fatty acid synthesis and may therefore play a role in governing the total rate of fatty acid production. Possesses both acetoacetyl-ACP synthase and acetyl transacylase activities. Its substrate specificity determines the biosynthesis of branched-chain and/or straight-chain of fatty acids.</text>
</comment>
<evidence type="ECO:0000256" key="9">
    <source>
        <dbReference type="ARBA" id="ARBA00023315"/>
    </source>
</evidence>
<dbReference type="GO" id="GO:0033818">
    <property type="term" value="F:beta-ketoacyl-acyl-carrier-protein synthase III activity"/>
    <property type="evidence" value="ECO:0007669"/>
    <property type="project" value="UniProtKB-UniRule"/>
</dbReference>
<evidence type="ECO:0000256" key="6">
    <source>
        <dbReference type="ARBA" id="ARBA00023098"/>
    </source>
</evidence>
<feature type="domain" description="Beta-ketoacyl-[acyl-carrier-protein] synthase III C-terminal" evidence="11">
    <location>
        <begin position="240"/>
        <end position="327"/>
    </location>
</feature>
<feature type="region of interest" description="ACP-binding" evidence="10">
    <location>
        <begin position="256"/>
        <end position="260"/>
    </location>
</feature>
<evidence type="ECO:0000256" key="1">
    <source>
        <dbReference type="ARBA" id="ARBA00008642"/>
    </source>
</evidence>
<dbReference type="KEGG" id="dgg:DGI_1917"/>
<evidence type="ECO:0000256" key="5">
    <source>
        <dbReference type="ARBA" id="ARBA00022832"/>
    </source>
</evidence>
<keyword evidence="7 10" id="KW-0275">Fatty acid biosynthesis</keyword>
<evidence type="ECO:0000313" key="14">
    <source>
        <dbReference type="Proteomes" id="UP000016587"/>
    </source>
</evidence>
<feature type="active site" evidence="10">
    <location>
        <position position="255"/>
    </location>
</feature>
<dbReference type="InterPro" id="IPR004655">
    <property type="entry name" value="FabH"/>
</dbReference>
<keyword evidence="2 10" id="KW-0963">Cytoplasm</keyword>
<evidence type="ECO:0000256" key="8">
    <source>
        <dbReference type="ARBA" id="ARBA00023268"/>
    </source>
</evidence>
<evidence type="ECO:0000256" key="4">
    <source>
        <dbReference type="ARBA" id="ARBA00022679"/>
    </source>
</evidence>
<evidence type="ECO:0000256" key="3">
    <source>
        <dbReference type="ARBA" id="ARBA00022516"/>
    </source>
</evidence>
<comment type="subcellular location">
    <subcellularLocation>
        <location evidence="10">Cytoplasm</location>
    </subcellularLocation>
</comment>
<proteinExistence type="inferred from homology"/>
<keyword evidence="9 10" id="KW-0012">Acyltransferase</keyword>